<evidence type="ECO:0000313" key="2">
    <source>
        <dbReference type="Proteomes" id="UP000078492"/>
    </source>
</evidence>
<accession>A0A195ELW6</accession>
<organism evidence="1 2">
    <name type="scientific">Trachymyrmex cornetzi</name>
    <dbReference type="NCBI Taxonomy" id="471704"/>
    <lineage>
        <taxon>Eukaryota</taxon>
        <taxon>Metazoa</taxon>
        <taxon>Ecdysozoa</taxon>
        <taxon>Arthropoda</taxon>
        <taxon>Hexapoda</taxon>
        <taxon>Insecta</taxon>
        <taxon>Pterygota</taxon>
        <taxon>Neoptera</taxon>
        <taxon>Endopterygota</taxon>
        <taxon>Hymenoptera</taxon>
        <taxon>Apocrita</taxon>
        <taxon>Aculeata</taxon>
        <taxon>Formicoidea</taxon>
        <taxon>Formicidae</taxon>
        <taxon>Myrmicinae</taxon>
        <taxon>Trachymyrmex</taxon>
    </lineage>
</organism>
<proteinExistence type="predicted"/>
<reference evidence="1 2" key="1">
    <citation type="submission" date="2015-09" db="EMBL/GenBank/DDBJ databases">
        <title>Trachymyrmex cornetzi WGS genome.</title>
        <authorList>
            <person name="Nygaard S."/>
            <person name="Hu H."/>
            <person name="Boomsma J."/>
            <person name="Zhang G."/>
        </authorList>
    </citation>
    <scope>NUCLEOTIDE SEQUENCE [LARGE SCALE GENOMIC DNA]</scope>
    <source>
        <strain evidence="1">Tcor2-1</strain>
        <tissue evidence="1">Whole body</tissue>
    </source>
</reference>
<dbReference type="EMBL" id="KQ978730">
    <property type="protein sequence ID" value="KYN28917.1"/>
    <property type="molecule type" value="Genomic_DNA"/>
</dbReference>
<protein>
    <submittedName>
        <fullName evidence="1">Uncharacterized protein</fullName>
    </submittedName>
</protein>
<name>A0A195ELW6_9HYME</name>
<dbReference type="AlphaFoldDB" id="A0A195ELW6"/>
<sequence>MQVLGIFSFRYAADVTSRRYMTQLINLCRYLFSRKEKKKPEREKNSVYFCIVITGNQCRLLCSLVRVFREVKPVLELVLLLRLECTRIRVLIRQVAATLRHGDLYLRKATQVVAKSNSMKNIMLIMYRHRRLRR</sequence>
<keyword evidence="2" id="KW-1185">Reference proteome</keyword>
<dbReference type="Proteomes" id="UP000078492">
    <property type="component" value="Unassembled WGS sequence"/>
</dbReference>
<evidence type="ECO:0000313" key="1">
    <source>
        <dbReference type="EMBL" id="KYN28917.1"/>
    </source>
</evidence>
<gene>
    <name evidence="1" type="ORF">ALC57_01564</name>
</gene>